<dbReference type="InterPro" id="IPR015422">
    <property type="entry name" value="PyrdxlP-dep_Trfase_small"/>
</dbReference>
<keyword evidence="9" id="KW-1185">Reference proteome</keyword>
<keyword evidence="3 6" id="KW-0032">Aminotransferase</keyword>
<dbReference type="InterPro" id="IPR004839">
    <property type="entry name" value="Aminotransferase_I/II_large"/>
</dbReference>
<dbReference type="InterPro" id="IPR015424">
    <property type="entry name" value="PyrdxlP-dep_Trfase"/>
</dbReference>
<evidence type="ECO:0000313" key="9">
    <source>
        <dbReference type="Proteomes" id="UP001597459"/>
    </source>
</evidence>
<keyword evidence="4 6" id="KW-0808">Transferase</keyword>
<reference evidence="9" key="1">
    <citation type="journal article" date="2019" name="Int. J. Syst. Evol. Microbiol.">
        <title>The Global Catalogue of Microorganisms (GCM) 10K type strain sequencing project: providing services to taxonomists for standard genome sequencing and annotation.</title>
        <authorList>
            <consortium name="The Broad Institute Genomics Platform"/>
            <consortium name="The Broad Institute Genome Sequencing Center for Infectious Disease"/>
            <person name="Wu L."/>
            <person name="Ma J."/>
        </authorList>
    </citation>
    <scope>NUCLEOTIDE SEQUENCE [LARGE SCALE GENOMIC DNA]</scope>
    <source>
        <strain evidence="9">KCTC 42423</strain>
    </source>
</reference>
<name>A0ABW5NBD3_9FLAO</name>
<dbReference type="RefSeq" id="WP_378253709.1">
    <property type="nucleotide sequence ID" value="NZ_JBHSJV010000001.1"/>
</dbReference>
<proteinExistence type="inferred from homology"/>
<evidence type="ECO:0000256" key="3">
    <source>
        <dbReference type="ARBA" id="ARBA00022576"/>
    </source>
</evidence>
<sequence length="408" mass="45670">MPIVSSKGKAMPESPIRKLVPFAEKAEKEGKHIFRLNIGQPDIKTPIEALNAVRNHTVEVLSYSHSAGFRSFREKLAAYYSKHQIAITADNVLITTGGSEALIFTMGSITDPGDEIIVPEPFYANYYSFSTQSSVTVVPVISSLENGFNLPDIEEFEKLITPKTKAILICNPGNPTGYLYSKEEIKKLADLAIKYDLFLISDEVYREFVYDDSKHYSILQDNRLAQHAIVVDSVSKRYSMCGARIGCLISKNKDVIDTAMKFAQARLSPPTFAQIASEAALDAPASYYTETIAKYKARRDTLVEGLQNIPGVKVSIPDGAFYCIAELPVEDAEHFSKWLLDKFHIDNQTVMLAPAAGFYSSRDKGKNQVRIAYVLNRRDLSQATKILQLALEKYQNDEYRIQEVPQKV</sequence>
<evidence type="ECO:0000259" key="7">
    <source>
        <dbReference type="Pfam" id="PF00155"/>
    </source>
</evidence>
<gene>
    <name evidence="8" type="ORF">ACFSTE_15065</name>
</gene>
<dbReference type="PANTHER" id="PTHR46383">
    <property type="entry name" value="ASPARTATE AMINOTRANSFERASE"/>
    <property type="match status" value="1"/>
</dbReference>
<evidence type="ECO:0000256" key="2">
    <source>
        <dbReference type="ARBA" id="ARBA00007441"/>
    </source>
</evidence>
<accession>A0ABW5NBD3</accession>
<evidence type="ECO:0000256" key="6">
    <source>
        <dbReference type="RuleBase" id="RU000481"/>
    </source>
</evidence>
<dbReference type="EC" id="2.6.1.-" evidence="6"/>
<organism evidence="8 9">
    <name type="scientific">Aquimarina hainanensis</name>
    <dbReference type="NCBI Taxonomy" id="1578017"/>
    <lineage>
        <taxon>Bacteria</taxon>
        <taxon>Pseudomonadati</taxon>
        <taxon>Bacteroidota</taxon>
        <taxon>Flavobacteriia</taxon>
        <taxon>Flavobacteriales</taxon>
        <taxon>Flavobacteriaceae</taxon>
        <taxon>Aquimarina</taxon>
    </lineage>
</organism>
<evidence type="ECO:0000313" key="8">
    <source>
        <dbReference type="EMBL" id="MFD2592156.1"/>
    </source>
</evidence>
<evidence type="ECO:0000256" key="4">
    <source>
        <dbReference type="ARBA" id="ARBA00022679"/>
    </source>
</evidence>
<dbReference type="Gene3D" id="3.90.1150.10">
    <property type="entry name" value="Aspartate Aminotransferase, domain 1"/>
    <property type="match status" value="1"/>
</dbReference>
<dbReference type="NCBIfam" id="NF005744">
    <property type="entry name" value="PRK07568.1"/>
    <property type="match status" value="1"/>
</dbReference>
<evidence type="ECO:0000256" key="5">
    <source>
        <dbReference type="ARBA" id="ARBA00022898"/>
    </source>
</evidence>
<dbReference type="Gene3D" id="3.40.640.10">
    <property type="entry name" value="Type I PLP-dependent aspartate aminotransferase-like (Major domain)"/>
    <property type="match status" value="1"/>
</dbReference>
<dbReference type="InterPro" id="IPR015421">
    <property type="entry name" value="PyrdxlP-dep_Trfase_major"/>
</dbReference>
<evidence type="ECO:0000256" key="1">
    <source>
        <dbReference type="ARBA" id="ARBA00001933"/>
    </source>
</evidence>
<dbReference type="PANTHER" id="PTHR46383:SF1">
    <property type="entry name" value="ASPARTATE AMINOTRANSFERASE"/>
    <property type="match status" value="1"/>
</dbReference>
<dbReference type="EMBL" id="JBHULX010000030">
    <property type="protein sequence ID" value="MFD2592156.1"/>
    <property type="molecule type" value="Genomic_DNA"/>
</dbReference>
<dbReference type="Pfam" id="PF00155">
    <property type="entry name" value="Aminotran_1_2"/>
    <property type="match status" value="1"/>
</dbReference>
<dbReference type="InterPro" id="IPR004838">
    <property type="entry name" value="NHTrfase_class1_PyrdxlP-BS"/>
</dbReference>
<dbReference type="PROSITE" id="PS00105">
    <property type="entry name" value="AA_TRANSFER_CLASS_1"/>
    <property type="match status" value="1"/>
</dbReference>
<comment type="similarity">
    <text evidence="2 6">Belongs to the class-I pyridoxal-phosphate-dependent aminotransferase family.</text>
</comment>
<dbReference type="SUPFAM" id="SSF53383">
    <property type="entry name" value="PLP-dependent transferases"/>
    <property type="match status" value="1"/>
</dbReference>
<comment type="cofactor">
    <cofactor evidence="1 6">
        <name>pyridoxal 5'-phosphate</name>
        <dbReference type="ChEBI" id="CHEBI:597326"/>
    </cofactor>
</comment>
<protein>
    <recommendedName>
        <fullName evidence="6">Aminotransferase</fullName>
        <ecNumber evidence="6">2.6.1.-</ecNumber>
    </recommendedName>
</protein>
<keyword evidence="5" id="KW-0663">Pyridoxal phosphate</keyword>
<dbReference type="Proteomes" id="UP001597459">
    <property type="component" value="Unassembled WGS sequence"/>
</dbReference>
<dbReference type="InterPro" id="IPR050596">
    <property type="entry name" value="AspAT/PAT-like"/>
</dbReference>
<comment type="caution">
    <text evidence="8">The sequence shown here is derived from an EMBL/GenBank/DDBJ whole genome shotgun (WGS) entry which is preliminary data.</text>
</comment>
<dbReference type="CDD" id="cd00609">
    <property type="entry name" value="AAT_like"/>
    <property type="match status" value="1"/>
</dbReference>
<dbReference type="GO" id="GO:0008483">
    <property type="term" value="F:transaminase activity"/>
    <property type="evidence" value="ECO:0007669"/>
    <property type="project" value="UniProtKB-KW"/>
</dbReference>
<feature type="domain" description="Aminotransferase class I/classII large" evidence="7">
    <location>
        <begin position="32"/>
        <end position="345"/>
    </location>
</feature>